<gene>
    <name evidence="2" type="ORF">N657DRAFT_646777</name>
</gene>
<dbReference type="InterPro" id="IPR029044">
    <property type="entry name" value="Nucleotide-diphossugar_trans"/>
</dbReference>
<comment type="similarity">
    <text evidence="1">Belongs to the glycosyltransferase 32 family.</text>
</comment>
<organism evidence="2 3">
    <name type="scientific">Parathielavia appendiculata</name>
    <dbReference type="NCBI Taxonomy" id="2587402"/>
    <lineage>
        <taxon>Eukaryota</taxon>
        <taxon>Fungi</taxon>
        <taxon>Dikarya</taxon>
        <taxon>Ascomycota</taxon>
        <taxon>Pezizomycotina</taxon>
        <taxon>Sordariomycetes</taxon>
        <taxon>Sordariomycetidae</taxon>
        <taxon>Sordariales</taxon>
        <taxon>Chaetomiaceae</taxon>
        <taxon>Parathielavia</taxon>
    </lineage>
</organism>
<name>A0AAN6TWJ3_9PEZI</name>
<dbReference type="PANTHER" id="PTHR46830:SF2">
    <property type="entry name" value="ALPHA-1,4-N-ACETYLGLUCOSAMINYLTRANSFERASE"/>
    <property type="match status" value="1"/>
</dbReference>
<dbReference type="Gene3D" id="3.90.550.20">
    <property type="match status" value="1"/>
</dbReference>
<protein>
    <submittedName>
        <fullName evidence="2">Glycosyltransferase family 32 protein</fullName>
    </submittedName>
</protein>
<dbReference type="GeneID" id="87829950"/>
<keyword evidence="3" id="KW-1185">Reference proteome</keyword>
<evidence type="ECO:0000313" key="2">
    <source>
        <dbReference type="EMBL" id="KAK4122115.1"/>
    </source>
</evidence>
<dbReference type="Proteomes" id="UP001302602">
    <property type="component" value="Unassembled WGS sequence"/>
</dbReference>
<comment type="caution">
    <text evidence="2">The sequence shown here is derived from an EMBL/GenBank/DDBJ whole genome shotgun (WGS) entry which is preliminary data.</text>
</comment>
<dbReference type="Pfam" id="PF04488">
    <property type="entry name" value="Gly_transf_sug"/>
    <property type="match status" value="1"/>
</dbReference>
<sequence>MYSLLKSSPSPWPRSRRRVILAFLAVLAVLIGATGVRYVVWGARFSYQTYPFVSVADDACNDGTHNARAGNPPIPNLVHYVWLLKDAAEFRLSFKIFISFYSAHIFWRPERIYIHTDAAPEVIQRARQSGTPWTRRILAIPGVEFKHVEVPQRTRKGVEIKAMEHKADFLRLAALREYGGVYLDTDAIPLRDIADLRNSGFRNIVGPQLAPAMWLAHILNNGVMMAVPHSNLMTLFYHAAHEFFDGGWETASLGLLTDLGNRLAALPGEVLILQPQAFSPISWHDNDQRRLYQETLDPTTAPSVASLQREQDLLQVAAPVNSNTSSSLSSPSSSWSTSGTCPDVLAWLRYREAVLRSSGQGRDRGEFDLSSSYVLHAFDGVLEQVLGRGRDIDVRYVLERRSNYARAVFPAVWRAVQEGVFPREEV</sequence>
<dbReference type="GO" id="GO:1901135">
    <property type="term" value="P:carbohydrate derivative metabolic process"/>
    <property type="evidence" value="ECO:0007669"/>
    <property type="project" value="UniProtKB-ARBA"/>
</dbReference>
<feature type="non-terminal residue" evidence="2">
    <location>
        <position position="426"/>
    </location>
</feature>
<dbReference type="SUPFAM" id="SSF53448">
    <property type="entry name" value="Nucleotide-diphospho-sugar transferases"/>
    <property type="match status" value="1"/>
</dbReference>
<dbReference type="AlphaFoldDB" id="A0AAN6TWJ3"/>
<proteinExistence type="inferred from homology"/>
<evidence type="ECO:0000313" key="3">
    <source>
        <dbReference type="Proteomes" id="UP001302602"/>
    </source>
</evidence>
<reference evidence="2" key="2">
    <citation type="submission" date="2023-05" db="EMBL/GenBank/DDBJ databases">
        <authorList>
            <consortium name="Lawrence Berkeley National Laboratory"/>
            <person name="Steindorff A."/>
            <person name="Hensen N."/>
            <person name="Bonometti L."/>
            <person name="Westerberg I."/>
            <person name="Brannstrom I.O."/>
            <person name="Guillou S."/>
            <person name="Cros-Aarteil S."/>
            <person name="Calhoun S."/>
            <person name="Haridas S."/>
            <person name="Kuo A."/>
            <person name="Mondo S."/>
            <person name="Pangilinan J."/>
            <person name="Riley R."/>
            <person name="Labutti K."/>
            <person name="Andreopoulos B."/>
            <person name="Lipzen A."/>
            <person name="Chen C."/>
            <person name="Yanf M."/>
            <person name="Daum C."/>
            <person name="Ng V."/>
            <person name="Clum A."/>
            <person name="Ohm R."/>
            <person name="Martin F."/>
            <person name="Silar P."/>
            <person name="Natvig D."/>
            <person name="Lalanne C."/>
            <person name="Gautier V."/>
            <person name="Ament-Velasquez S.L."/>
            <person name="Kruys A."/>
            <person name="Hutchinson M.I."/>
            <person name="Powell A.J."/>
            <person name="Barry K."/>
            <person name="Miller A.N."/>
            <person name="Grigoriev I.V."/>
            <person name="Debuchy R."/>
            <person name="Gladieux P."/>
            <person name="Thoren M.H."/>
            <person name="Johannesson H."/>
        </authorList>
    </citation>
    <scope>NUCLEOTIDE SEQUENCE</scope>
    <source>
        <strain evidence="2">CBS 731.68</strain>
    </source>
</reference>
<reference evidence="2" key="1">
    <citation type="journal article" date="2023" name="Mol. Phylogenet. Evol.">
        <title>Genome-scale phylogeny and comparative genomics of the fungal order Sordariales.</title>
        <authorList>
            <person name="Hensen N."/>
            <person name="Bonometti L."/>
            <person name="Westerberg I."/>
            <person name="Brannstrom I.O."/>
            <person name="Guillou S."/>
            <person name="Cros-Aarteil S."/>
            <person name="Calhoun S."/>
            <person name="Haridas S."/>
            <person name="Kuo A."/>
            <person name="Mondo S."/>
            <person name="Pangilinan J."/>
            <person name="Riley R."/>
            <person name="LaButti K."/>
            <person name="Andreopoulos B."/>
            <person name="Lipzen A."/>
            <person name="Chen C."/>
            <person name="Yan M."/>
            <person name="Daum C."/>
            <person name="Ng V."/>
            <person name="Clum A."/>
            <person name="Steindorff A."/>
            <person name="Ohm R.A."/>
            <person name="Martin F."/>
            <person name="Silar P."/>
            <person name="Natvig D.O."/>
            <person name="Lalanne C."/>
            <person name="Gautier V."/>
            <person name="Ament-Velasquez S.L."/>
            <person name="Kruys A."/>
            <person name="Hutchinson M.I."/>
            <person name="Powell A.J."/>
            <person name="Barry K."/>
            <person name="Miller A.N."/>
            <person name="Grigoriev I.V."/>
            <person name="Debuchy R."/>
            <person name="Gladieux P."/>
            <person name="Hiltunen Thoren M."/>
            <person name="Johannesson H."/>
        </authorList>
    </citation>
    <scope>NUCLEOTIDE SEQUENCE</scope>
    <source>
        <strain evidence="2">CBS 731.68</strain>
    </source>
</reference>
<dbReference type="InterPro" id="IPR007577">
    <property type="entry name" value="GlycoTrfase_DXD_sugar-bd_CS"/>
</dbReference>
<accession>A0AAN6TWJ3</accession>
<dbReference type="RefSeq" id="XP_062645886.1">
    <property type="nucleotide sequence ID" value="XM_062793181.1"/>
</dbReference>
<dbReference type="EMBL" id="MU853231">
    <property type="protein sequence ID" value="KAK4122115.1"/>
    <property type="molecule type" value="Genomic_DNA"/>
</dbReference>
<evidence type="ECO:0000256" key="1">
    <source>
        <dbReference type="ARBA" id="ARBA00009003"/>
    </source>
</evidence>
<dbReference type="PANTHER" id="PTHR46830">
    <property type="entry name" value="TRANSFERASE, PUTATIVE-RELATED"/>
    <property type="match status" value="1"/>
</dbReference>